<dbReference type="OrthoDB" id="10433786at2759"/>
<reference evidence="1" key="1">
    <citation type="submission" date="2022-05" db="EMBL/GenBank/DDBJ databases">
        <title>The Musa troglodytarum L. genome provides insights into the mechanism of non-climacteric behaviour and enrichment of carotenoids.</title>
        <authorList>
            <person name="Wang J."/>
        </authorList>
    </citation>
    <scope>NUCLEOTIDE SEQUENCE</scope>
    <source>
        <tissue evidence="1">Leaf</tissue>
    </source>
</reference>
<proteinExistence type="predicted"/>
<evidence type="ECO:0000313" key="1">
    <source>
        <dbReference type="EMBL" id="URE07086.1"/>
    </source>
</evidence>
<sequence length="127" mass="13870">MDGWTQIDERAVANMYILREETRGRKKVEREREREIHRTSMASSGRCMVVVVALCLLVLGDVSVAAESAINCNLGADRCYEACRAKGHWEVTCFACNYFCPAMSTGFIGGGGSRSGTRAPSPTADNN</sequence>
<accession>A0A9E7K794</accession>
<dbReference type="AlphaFoldDB" id="A0A9E7K794"/>
<dbReference type="Proteomes" id="UP001055439">
    <property type="component" value="Chromosome 5"/>
</dbReference>
<protein>
    <submittedName>
        <fullName evidence="1">Uncharacterized protein</fullName>
    </submittedName>
</protein>
<keyword evidence="2" id="KW-1185">Reference proteome</keyword>
<evidence type="ECO:0000313" key="2">
    <source>
        <dbReference type="Proteomes" id="UP001055439"/>
    </source>
</evidence>
<name>A0A9E7K794_9LILI</name>
<gene>
    <name evidence="1" type="ORF">MUK42_19349</name>
</gene>
<organism evidence="1 2">
    <name type="scientific">Musa troglodytarum</name>
    <name type="common">fe'i banana</name>
    <dbReference type="NCBI Taxonomy" id="320322"/>
    <lineage>
        <taxon>Eukaryota</taxon>
        <taxon>Viridiplantae</taxon>
        <taxon>Streptophyta</taxon>
        <taxon>Embryophyta</taxon>
        <taxon>Tracheophyta</taxon>
        <taxon>Spermatophyta</taxon>
        <taxon>Magnoliopsida</taxon>
        <taxon>Liliopsida</taxon>
        <taxon>Zingiberales</taxon>
        <taxon>Musaceae</taxon>
        <taxon>Musa</taxon>
    </lineage>
</organism>
<dbReference type="EMBL" id="CP097507">
    <property type="protein sequence ID" value="URE07086.1"/>
    <property type="molecule type" value="Genomic_DNA"/>
</dbReference>